<feature type="transmembrane region" description="Helical" evidence="9">
    <location>
        <begin position="330"/>
        <end position="349"/>
    </location>
</feature>
<dbReference type="GO" id="GO:0015153">
    <property type="term" value="F:rhamnose transmembrane transporter activity"/>
    <property type="evidence" value="ECO:0007669"/>
    <property type="project" value="InterPro"/>
</dbReference>
<evidence type="ECO:0000256" key="4">
    <source>
        <dbReference type="ARBA" id="ARBA00022597"/>
    </source>
</evidence>
<name>A0A372IJW0_9BACT</name>
<sequence>MGPNPFLGIVYHWIGGLSSASCYLPFRKIRRWSWEVYWLLQGVFSWIIAPTVLALIFVPASYAILHHAPASSIGYAYMWGFLWGIGGLTFGLSVRYLGIALGYAIALGLCTAFGTLLPPIFEGQFAAIAGSTSGRIILLGIGVCLLGIVLSGAAGLSKEREMPDEEKKKTIEEFSFVKGILVATFAGIMSACFAYGLAAGKPIAALSAQWLLAHHHADLFQNLPVLIIVLWGGFTSNFIWCAWLLFRNRTWGQYVEGRRHGATPWVNLLMSAAAGIMWYFQFFFYSMGQTKMGKYDFSSWTLHMASIIIFSTLWGILLHEWRGTSLKTRWLVTAGLALLVGSTLVVGYGNYLKANELPTATAQAILRQ</sequence>
<evidence type="ECO:0000256" key="5">
    <source>
        <dbReference type="ARBA" id="ARBA00022692"/>
    </source>
</evidence>
<dbReference type="GO" id="GO:0015293">
    <property type="term" value="F:symporter activity"/>
    <property type="evidence" value="ECO:0007669"/>
    <property type="project" value="UniProtKB-KW"/>
</dbReference>
<keyword evidence="7 9" id="KW-1133">Transmembrane helix</keyword>
<dbReference type="InterPro" id="IPR004673">
    <property type="entry name" value="L-rhamnose-proton_sym_RhaT"/>
</dbReference>
<evidence type="ECO:0000256" key="3">
    <source>
        <dbReference type="ARBA" id="ARBA00022519"/>
    </source>
</evidence>
<evidence type="ECO:0000256" key="8">
    <source>
        <dbReference type="ARBA" id="ARBA00023136"/>
    </source>
</evidence>
<feature type="transmembrane region" description="Helical" evidence="9">
    <location>
        <begin position="265"/>
        <end position="285"/>
    </location>
</feature>
<evidence type="ECO:0000256" key="1">
    <source>
        <dbReference type="ARBA" id="ARBA00022448"/>
    </source>
</evidence>
<dbReference type="Pfam" id="PF06379">
    <property type="entry name" value="RhaT"/>
    <property type="match status" value="1"/>
</dbReference>
<keyword evidence="4" id="KW-0762">Sugar transport</keyword>
<dbReference type="EMBL" id="QVQT01000006">
    <property type="protein sequence ID" value="RFU15232.1"/>
    <property type="molecule type" value="Genomic_DNA"/>
</dbReference>
<feature type="transmembrane region" description="Helical" evidence="9">
    <location>
        <begin position="136"/>
        <end position="156"/>
    </location>
</feature>
<evidence type="ECO:0000313" key="10">
    <source>
        <dbReference type="EMBL" id="RFU15232.1"/>
    </source>
</evidence>
<feature type="transmembrane region" description="Helical" evidence="9">
    <location>
        <begin position="76"/>
        <end position="94"/>
    </location>
</feature>
<dbReference type="AlphaFoldDB" id="A0A372IJW0"/>
<feature type="transmembrane region" description="Helical" evidence="9">
    <location>
        <begin position="297"/>
        <end position="318"/>
    </location>
</feature>
<evidence type="ECO:0000313" key="11">
    <source>
        <dbReference type="Proteomes" id="UP000264702"/>
    </source>
</evidence>
<feature type="transmembrane region" description="Helical" evidence="9">
    <location>
        <begin position="6"/>
        <end position="26"/>
    </location>
</feature>
<feature type="transmembrane region" description="Helical" evidence="9">
    <location>
        <begin position="101"/>
        <end position="121"/>
    </location>
</feature>
<dbReference type="Proteomes" id="UP000264702">
    <property type="component" value="Unassembled WGS sequence"/>
</dbReference>
<evidence type="ECO:0000256" key="7">
    <source>
        <dbReference type="ARBA" id="ARBA00022989"/>
    </source>
</evidence>
<organism evidence="10 11">
    <name type="scientific">Paracidobacterium acidisoli</name>
    <dbReference type="NCBI Taxonomy" id="2303751"/>
    <lineage>
        <taxon>Bacteria</taxon>
        <taxon>Pseudomonadati</taxon>
        <taxon>Acidobacteriota</taxon>
        <taxon>Terriglobia</taxon>
        <taxon>Terriglobales</taxon>
        <taxon>Acidobacteriaceae</taxon>
        <taxon>Paracidobacterium</taxon>
    </lineage>
</organism>
<feature type="transmembrane region" description="Helical" evidence="9">
    <location>
        <begin position="219"/>
        <end position="245"/>
    </location>
</feature>
<dbReference type="GO" id="GO:0016020">
    <property type="term" value="C:membrane"/>
    <property type="evidence" value="ECO:0007669"/>
    <property type="project" value="InterPro"/>
</dbReference>
<evidence type="ECO:0000256" key="9">
    <source>
        <dbReference type="SAM" id="Phobius"/>
    </source>
</evidence>
<keyword evidence="6" id="KW-0769">Symport</keyword>
<dbReference type="RefSeq" id="WP_117302003.1">
    <property type="nucleotide sequence ID" value="NZ_QVQT02000006.1"/>
</dbReference>
<keyword evidence="5 9" id="KW-0812">Transmembrane</keyword>
<dbReference type="NCBIfam" id="NF010024">
    <property type="entry name" value="PRK13499.1-4"/>
    <property type="match status" value="1"/>
</dbReference>
<comment type="caution">
    <text evidence="10">The sequence shown here is derived from an EMBL/GenBank/DDBJ whole genome shotgun (WGS) entry which is preliminary data.</text>
</comment>
<reference evidence="10 11" key="1">
    <citation type="submission" date="2018-08" db="EMBL/GenBank/DDBJ databases">
        <title>Acidipila sp. 4G-K13, an acidobacterium isolated from forest soil.</title>
        <authorList>
            <person name="Gao Z.-H."/>
            <person name="Qiu L.-H."/>
        </authorList>
    </citation>
    <scope>NUCLEOTIDE SEQUENCE [LARGE SCALE GENOMIC DNA]</scope>
    <source>
        <strain evidence="10 11">4G-K13</strain>
    </source>
</reference>
<feature type="transmembrane region" description="Helical" evidence="9">
    <location>
        <begin position="38"/>
        <end position="64"/>
    </location>
</feature>
<keyword evidence="2" id="KW-1003">Cell membrane</keyword>
<evidence type="ECO:0000256" key="2">
    <source>
        <dbReference type="ARBA" id="ARBA00022475"/>
    </source>
</evidence>
<gene>
    <name evidence="10" type="primary">rhaT</name>
    <name evidence="10" type="ORF">D0Y96_16185</name>
</gene>
<proteinExistence type="predicted"/>
<keyword evidence="3" id="KW-0997">Cell inner membrane</keyword>
<keyword evidence="11" id="KW-1185">Reference proteome</keyword>
<keyword evidence="1" id="KW-0813">Transport</keyword>
<dbReference type="OrthoDB" id="9790043at2"/>
<protein>
    <submittedName>
        <fullName evidence="10">L-rhamnose/proton symporter RhaT</fullName>
    </submittedName>
</protein>
<keyword evidence="8 9" id="KW-0472">Membrane</keyword>
<accession>A0A372IJW0</accession>
<feature type="transmembrane region" description="Helical" evidence="9">
    <location>
        <begin position="176"/>
        <end position="199"/>
    </location>
</feature>
<evidence type="ECO:0000256" key="6">
    <source>
        <dbReference type="ARBA" id="ARBA00022847"/>
    </source>
</evidence>